<reference evidence="2" key="1">
    <citation type="submission" date="2020-05" db="EMBL/GenBank/DDBJ databases">
        <title>WGS assembly of Panicum virgatum.</title>
        <authorList>
            <person name="Lovell J.T."/>
            <person name="Jenkins J."/>
            <person name="Shu S."/>
            <person name="Juenger T.E."/>
            <person name="Schmutz J."/>
        </authorList>
    </citation>
    <scope>NUCLEOTIDE SEQUENCE</scope>
    <source>
        <strain evidence="2">AP13</strain>
    </source>
</reference>
<gene>
    <name evidence="2" type="ORF">PVAP13_2NG257506</name>
</gene>
<accession>A0A8T0VGS5</accession>
<dbReference type="Proteomes" id="UP000823388">
    <property type="component" value="Chromosome 2N"/>
</dbReference>
<organism evidence="2 3">
    <name type="scientific">Panicum virgatum</name>
    <name type="common">Blackwell switchgrass</name>
    <dbReference type="NCBI Taxonomy" id="38727"/>
    <lineage>
        <taxon>Eukaryota</taxon>
        <taxon>Viridiplantae</taxon>
        <taxon>Streptophyta</taxon>
        <taxon>Embryophyta</taxon>
        <taxon>Tracheophyta</taxon>
        <taxon>Spermatophyta</taxon>
        <taxon>Magnoliopsida</taxon>
        <taxon>Liliopsida</taxon>
        <taxon>Poales</taxon>
        <taxon>Poaceae</taxon>
        <taxon>PACMAD clade</taxon>
        <taxon>Panicoideae</taxon>
        <taxon>Panicodae</taxon>
        <taxon>Paniceae</taxon>
        <taxon>Panicinae</taxon>
        <taxon>Panicum</taxon>
        <taxon>Panicum sect. Hiantes</taxon>
    </lineage>
</organism>
<evidence type="ECO:0000256" key="1">
    <source>
        <dbReference type="SAM" id="MobiDB-lite"/>
    </source>
</evidence>
<feature type="region of interest" description="Disordered" evidence="1">
    <location>
        <begin position="16"/>
        <end position="43"/>
    </location>
</feature>
<sequence length="137" mass="13709">METAAAAHGVLLRDGHHAGHDVQHPGELHPHGQPARAGLGGDADGLVVQGQLQAVHVAAPPGRLGGAQVETVVGEADAELLDPGEVAPHARVALADEVGVDVQAGVGEDAEVLVPLAVEVLLPSPPVKRGSPHDTPG</sequence>
<name>A0A8T0VGS5_PANVG</name>
<dbReference type="EMBL" id="CM029040">
    <property type="protein sequence ID" value="KAG2634430.1"/>
    <property type="molecule type" value="Genomic_DNA"/>
</dbReference>
<keyword evidence="3" id="KW-1185">Reference proteome</keyword>
<feature type="compositionally biased region" description="Basic and acidic residues" evidence="1">
    <location>
        <begin position="16"/>
        <end position="30"/>
    </location>
</feature>
<comment type="caution">
    <text evidence="2">The sequence shown here is derived from an EMBL/GenBank/DDBJ whole genome shotgun (WGS) entry which is preliminary data.</text>
</comment>
<dbReference type="AlphaFoldDB" id="A0A8T0VGS5"/>
<protein>
    <submittedName>
        <fullName evidence="2">Uncharacterized protein</fullName>
    </submittedName>
</protein>
<evidence type="ECO:0000313" key="3">
    <source>
        <dbReference type="Proteomes" id="UP000823388"/>
    </source>
</evidence>
<proteinExistence type="predicted"/>
<evidence type="ECO:0000313" key="2">
    <source>
        <dbReference type="EMBL" id="KAG2634430.1"/>
    </source>
</evidence>